<comment type="caution">
    <text evidence="2">The sequence shown here is derived from an EMBL/GenBank/DDBJ whole genome shotgun (WGS) entry which is preliminary data.</text>
</comment>
<protein>
    <submittedName>
        <fullName evidence="2">Uncharacterized protein</fullName>
    </submittedName>
</protein>
<accession>A0A9X0DNK2</accession>
<feature type="region of interest" description="Disordered" evidence="1">
    <location>
        <begin position="72"/>
        <end position="101"/>
    </location>
</feature>
<dbReference type="EMBL" id="JAPEIS010000003">
    <property type="protein sequence ID" value="KAJ8068207.1"/>
    <property type="molecule type" value="Genomic_DNA"/>
</dbReference>
<keyword evidence="3" id="KW-1185">Reference proteome</keyword>
<sequence>MCNRNARARDGTSTSREVLEAAKRELVAHSQVKNTGPPATLEEQDPDIIGDLSSLVVAPLQVIDIITRRSEIDNPSVSSADDPSPPAILTVSSSATKKGLDTRDEDLSKLQEITILVTLVDDVGNIV</sequence>
<gene>
    <name evidence="2" type="ORF">OCU04_003776</name>
</gene>
<organism evidence="2 3">
    <name type="scientific">Sclerotinia nivalis</name>
    <dbReference type="NCBI Taxonomy" id="352851"/>
    <lineage>
        <taxon>Eukaryota</taxon>
        <taxon>Fungi</taxon>
        <taxon>Dikarya</taxon>
        <taxon>Ascomycota</taxon>
        <taxon>Pezizomycotina</taxon>
        <taxon>Leotiomycetes</taxon>
        <taxon>Helotiales</taxon>
        <taxon>Sclerotiniaceae</taxon>
        <taxon>Sclerotinia</taxon>
    </lineage>
</organism>
<proteinExistence type="predicted"/>
<dbReference type="AlphaFoldDB" id="A0A9X0DNK2"/>
<name>A0A9X0DNK2_9HELO</name>
<evidence type="ECO:0000313" key="2">
    <source>
        <dbReference type="EMBL" id="KAJ8068207.1"/>
    </source>
</evidence>
<evidence type="ECO:0000313" key="3">
    <source>
        <dbReference type="Proteomes" id="UP001152300"/>
    </source>
</evidence>
<reference evidence="2" key="1">
    <citation type="submission" date="2022-11" db="EMBL/GenBank/DDBJ databases">
        <title>Genome Resource of Sclerotinia nivalis Strain SnTB1, a Plant Pathogen Isolated from American Ginseng.</title>
        <authorList>
            <person name="Fan S."/>
        </authorList>
    </citation>
    <scope>NUCLEOTIDE SEQUENCE</scope>
    <source>
        <strain evidence="2">SnTB1</strain>
    </source>
</reference>
<dbReference type="Proteomes" id="UP001152300">
    <property type="component" value="Unassembled WGS sequence"/>
</dbReference>
<evidence type="ECO:0000256" key="1">
    <source>
        <dbReference type="SAM" id="MobiDB-lite"/>
    </source>
</evidence>